<dbReference type="AlphaFoldDB" id="A0A1G8LIK1"/>
<keyword evidence="2" id="KW-0808">Transferase</keyword>
<dbReference type="Gene3D" id="3.40.50.300">
    <property type="entry name" value="P-loop containing nucleotide triphosphate hydrolases"/>
    <property type="match status" value="1"/>
</dbReference>
<dbReference type="STRING" id="428992.SAMN05216272_111164"/>
<dbReference type="InterPro" id="IPR011104">
    <property type="entry name" value="Hpr_kin/Pase_C"/>
</dbReference>
<dbReference type="SUPFAM" id="SSF53795">
    <property type="entry name" value="PEP carboxykinase-like"/>
    <property type="match status" value="1"/>
</dbReference>
<name>A0A1G8LIK1_9PSED</name>
<dbReference type="InterPro" id="IPR027417">
    <property type="entry name" value="P-loop_NTPase"/>
</dbReference>
<gene>
    <name evidence="2" type="ORF">SAMN05216272_111164</name>
</gene>
<sequence>MSRIRFYRAYCLLIESEIPLAELLDAEAPAADQSVDVRIRRGSVGPGAADGRRQTGPLIWCADDQLWLEVAGIARFLVRGGTEIVVEAEPGMDEESVRLFLLGSVFGALLAQRGLLVLHGNAVRIGEQCLVCVGPSGIGKSTLAAGFAKRGHTLLADDVVPLDDEGRALPGFPRVKLWQDSAEQLGVDTRELRRIRPQLAKYNYPLGERFEQQPLPVRWIYVLESAAVEQPQFSPILGMQRFPPLLDNTYRLRFLNGMGRKAEHLAQCGRLAARSHLVLARRPSEGFDLDRLIDSILDDLRERA</sequence>
<keyword evidence="2" id="KW-0418">Kinase</keyword>
<dbReference type="GO" id="GO:0006109">
    <property type="term" value="P:regulation of carbohydrate metabolic process"/>
    <property type="evidence" value="ECO:0007669"/>
    <property type="project" value="InterPro"/>
</dbReference>
<dbReference type="GO" id="GO:0005524">
    <property type="term" value="F:ATP binding"/>
    <property type="evidence" value="ECO:0007669"/>
    <property type="project" value="InterPro"/>
</dbReference>
<protein>
    <submittedName>
        <fullName evidence="2">HPr Serine kinase C-terminal domain-containing protein</fullName>
    </submittedName>
</protein>
<dbReference type="Pfam" id="PF07475">
    <property type="entry name" value="Hpr_kinase_C"/>
    <property type="match status" value="1"/>
</dbReference>
<dbReference type="GO" id="GO:0000155">
    <property type="term" value="F:phosphorelay sensor kinase activity"/>
    <property type="evidence" value="ECO:0007669"/>
    <property type="project" value="InterPro"/>
</dbReference>
<reference evidence="3" key="1">
    <citation type="submission" date="2016-10" db="EMBL/GenBank/DDBJ databases">
        <authorList>
            <person name="Varghese N."/>
            <person name="Submissions S."/>
        </authorList>
    </citation>
    <scope>NUCLEOTIDE SEQUENCE [LARGE SCALE GENOMIC DNA]</scope>
    <source>
        <strain evidence="3">CCM 7469</strain>
    </source>
</reference>
<evidence type="ECO:0000259" key="1">
    <source>
        <dbReference type="Pfam" id="PF07475"/>
    </source>
</evidence>
<accession>A0A1G8LIK1</accession>
<dbReference type="RefSeq" id="WP_090266949.1">
    <property type="nucleotide sequence ID" value="NZ_FNDS01000011.1"/>
</dbReference>
<evidence type="ECO:0000313" key="3">
    <source>
        <dbReference type="Proteomes" id="UP000199636"/>
    </source>
</evidence>
<proteinExistence type="predicted"/>
<evidence type="ECO:0000313" key="2">
    <source>
        <dbReference type="EMBL" id="SDI55287.1"/>
    </source>
</evidence>
<feature type="domain" description="HPr kinase/phosphorylase C-terminal" evidence="1">
    <location>
        <begin position="117"/>
        <end position="167"/>
    </location>
</feature>
<organism evidence="2 3">
    <name type="scientific">Pseudomonas panipatensis</name>
    <dbReference type="NCBI Taxonomy" id="428992"/>
    <lineage>
        <taxon>Bacteria</taxon>
        <taxon>Pseudomonadati</taxon>
        <taxon>Pseudomonadota</taxon>
        <taxon>Gammaproteobacteria</taxon>
        <taxon>Pseudomonadales</taxon>
        <taxon>Pseudomonadaceae</taxon>
        <taxon>Pseudomonas</taxon>
    </lineage>
</organism>
<dbReference type="Proteomes" id="UP000199636">
    <property type="component" value="Unassembled WGS sequence"/>
</dbReference>
<keyword evidence="3" id="KW-1185">Reference proteome</keyword>
<dbReference type="EMBL" id="FNDS01000011">
    <property type="protein sequence ID" value="SDI55287.1"/>
    <property type="molecule type" value="Genomic_DNA"/>
</dbReference>